<dbReference type="AlphaFoldDB" id="A0A2L2YL11"/>
<dbReference type="OrthoDB" id="9975373at2759"/>
<name>A0A2L2YL11_PARTP</name>
<evidence type="ECO:0000313" key="2">
    <source>
        <dbReference type="EMBL" id="LAA08801.1"/>
    </source>
</evidence>
<comment type="similarity">
    <text evidence="1">Belongs to the PC-esterase family.</text>
</comment>
<evidence type="ECO:0000256" key="1">
    <source>
        <dbReference type="ARBA" id="ARBA00037957"/>
    </source>
</evidence>
<sequence>MIDIFLQKDVKKLLKNKNIVFMGDSNIRALYKDILCLLDKNRLISQSILKKKGETSCFGDRLVSGTLKYNGREYKEERKRYHENTTLSFYFLTRVYNKYVKKILNDLSKDPQNMPDVVLLNSCLWDVTRWGPHGVELDRKS</sequence>
<dbReference type="PANTHER" id="PTHR14469">
    <property type="entry name" value="SARCOMA ANTIGEN NY-SAR-23"/>
    <property type="match status" value="1"/>
</dbReference>
<dbReference type="PANTHER" id="PTHR14469:SF0">
    <property type="entry name" value="FAMILY WITH SEQUENCE SIMILARITY 113"/>
    <property type="match status" value="1"/>
</dbReference>
<reference evidence="2" key="1">
    <citation type="journal article" date="2016" name="Mol. Ecol. Resour.">
        <title>Evaluation of the impact of RNA preservation methods of spiders for de novo transcriptome assembly.</title>
        <authorList>
            <person name="Kono N."/>
            <person name="Nakamura H."/>
            <person name="Ito Y."/>
            <person name="Tomita M."/>
            <person name="Arakawa K."/>
        </authorList>
    </citation>
    <scope>NUCLEOTIDE SEQUENCE</scope>
    <source>
        <tissue evidence="2">Whole body</tissue>
    </source>
</reference>
<protein>
    <submittedName>
        <fullName evidence="2">Uncharacterized protein</fullName>
    </submittedName>
</protein>
<proteinExistence type="evidence at transcript level"/>
<dbReference type="EMBL" id="IAAA01031171">
    <property type="protein sequence ID" value="LAA08801.1"/>
    <property type="molecule type" value="mRNA"/>
</dbReference>
<accession>A0A2L2YL11</accession>
<organism evidence="2">
    <name type="scientific">Parasteatoda tepidariorum</name>
    <name type="common">Common house spider</name>
    <name type="synonym">Achaearanea tepidariorum</name>
    <dbReference type="NCBI Taxonomy" id="114398"/>
    <lineage>
        <taxon>Eukaryota</taxon>
        <taxon>Metazoa</taxon>
        <taxon>Ecdysozoa</taxon>
        <taxon>Arthropoda</taxon>
        <taxon>Chelicerata</taxon>
        <taxon>Arachnida</taxon>
        <taxon>Araneae</taxon>
        <taxon>Araneomorphae</taxon>
        <taxon>Entelegynae</taxon>
        <taxon>Araneoidea</taxon>
        <taxon>Theridiidae</taxon>
        <taxon>Parasteatoda</taxon>
    </lineage>
</organism>